<proteinExistence type="predicted"/>
<dbReference type="AlphaFoldDB" id="A0A3P7NC63"/>
<evidence type="ECO:0000313" key="2">
    <source>
        <dbReference type="Proteomes" id="UP000281553"/>
    </source>
</evidence>
<reference evidence="1 2" key="1">
    <citation type="submission" date="2018-11" db="EMBL/GenBank/DDBJ databases">
        <authorList>
            <consortium name="Pathogen Informatics"/>
        </authorList>
    </citation>
    <scope>NUCLEOTIDE SEQUENCE [LARGE SCALE GENOMIC DNA]</scope>
</reference>
<keyword evidence="2" id="KW-1185">Reference proteome</keyword>
<organism evidence="1 2">
    <name type="scientific">Dibothriocephalus latus</name>
    <name type="common">Fish tapeworm</name>
    <name type="synonym">Diphyllobothrium latum</name>
    <dbReference type="NCBI Taxonomy" id="60516"/>
    <lineage>
        <taxon>Eukaryota</taxon>
        <taxon>Metazoa</taxon>
        <taxon>Spiralia</taxon>
        <taxon>Lophotrochozoa</taxon>
        <taxon>Platyhelminthes</taxon>
        <taxon>Cestoda</taxon>
        <taxon>Eucestoda</taxon>
        <taxon>Diphyllobothriidea</taxon>
        <taxon>Diphyllobothriidae</taxon>
        <taxon>Dibothriocephalus</taxon>
    </lineage>
</organism>
<accession>A0A3P7NC63</accession>
<dbReference type="EMBL" id="UYRU01098072">
    <property type="protein sequence ID" value="VDN40244.1"/>
    <property type="molecule type" value="Genomic_DNA"/>
</dbReference>
<evidence type="ECO:0008006" key="3">
    <source>
        <dbReference type="Google" id="ProtNLM"/>
    </source>
</evidence>
<name>A0A3P7NC63_DIBLA</name>
<gene>
    <name evidence="1" type="ORF">DILT_LOCUS18183</name>
</gene>
<evidence type="ECO:0000313" key="1">
    <source>
        <dbReference type="EMBL" id="VDN40244.1"/>
    </source>
</evidence>
<protein>
    <recommendedName>
        <fullName evidence="3">UDENN domain-containing protein</fullName>
    </recommendedName>
</protein>
<sequence length="95" mass="10579">MHHSMRAEAQSGGPMDVKLQQQVHQVGLSIKRAFLTFMAQLLYDYRRNVLPVGSAEGVLFDSEAPHLIFIHKIGTSTPPAMLQSLSVMHLFYQGA</sequence>
<dbReference type="Proteomes" id="UP000281553">
    <property type="component" value="Unassembled WGS sequence"/>
</dbReference>